<name>A0A239CQT3_9BACT</name>
<dbReference type="SUPFAM" id="SSF47226">
    <property type="entry name" value="Histidine-containing phosphotransfer domain, HPT domain"/>
    <property type="match status" value="1"/>
</dbReference>
<dbReference type="InterPro" id="IPR011006">
    <property type="entry name" value="CheY-like_superfamily"/>
</dbReference>
<sequence length="246" mass="25676">MTDSANTSPHRSLRLHLVDDDEVSRELLTLLLDAEGYQVVAFASGDELLAWLRRADSVAPDAILADLQMPGLTGNPLAEAIRAACRPAPLLLAMSGSQPAPEAVSAFDGFLLKPFAMDDLAAALASCAAEPSEAAARSGMVDLGTYNLLKKTMGEAQLGKLFEMCLSDAAKRIAIMRDAQAIDDAATYKAAAHAIKGGCGLVGATQLYAIANEMEIAGPDSTSLDALDRFVAASAQLQRMLVGQAG</sequence>
<evidence type="ECO:0000313" key="6">
    <source>
        <dbReference type="EMBL" id="SNS22467.1"/>
    </source>
</evidence>
<dbReference type="PROSITE" id="PS50894">
    <property type="entry name" value="HPT"/>
    <property type="match status" value="1"/>
</dbReference>
<keyword evidence="1 3" id="KW-0597">Phosphoprotein</keyword>
<dbReference type="CDD" id="cd00156">
    <property type="entry name" value="REC"/>
    <property type="match status" value="1"/>
</dbReference>
<feature type="domain" description="Response regulatory" evidence="4">
    <location>
        <begin position="14"/>
        <end position="128"/>
    </location>
</feature>
<dbReference type="Gene3D" id="3.40.50.2300">
    <property type="match status" value="1"/>
</dbReference>
<dbReference type="RefSeq" id="WP_089406407.1">
    <property type="nucleotide sequence ID" value="NZ_FZOU01000001.1"/>
</dbReference>
<evidence type="ECO:0000256" key="3">
    <source>
        <dbReference type="PROSITE-ProRule" id="PRU00169"/>
    </source>
</evidence>
<feature type="modified residue" description="4-aspartylphosphate" evidence="3">
    <location>
        <position position="66"/>
    </location>
</feature>
<evidence type="ECO:0000256" key="2">
    <source>
        <dbReference type="PROSITE-ProRule" id="PRU00110"/>
    </source>
</evidence>
<dbReference type="Proteomes" id="UP000198356">
    <property type="component" value="Unassembled WGS sequence"/>
</dbReference>
<keyword evidence="7" id="KW-1185">Reference proteome</keyword>
<evidence type="ECO:0000256" key="1">
    <source>
        <dbReference type="ARBA" id="ARBA00022553"/>
    </source>
</evidence>
<gene>
    <name evidence="6" type="ORF">SAMN05421770_10160</name>
</gene>
<dbReference type="PROSITE" id="PS50110">
    <property type="entry name" value="RESPONSE_REGULATORY"/>
    <property type="match status" value="1"/>
</dbReference>
<dbReference type="OrthoDB" id="119465at2"/>
<dbReference type="InterPro" id="IPR036641">
    <property type="entry name" value="HPT_dom_sf"/>
</dbReference>
<dbReference type="GO" id="GO:0000160">
    <property type="term" value="P:phosphorelay signal transduction system"/>
    <property type="evidence" value="ECO:0007669"/>
    <property type="project" value="InterPro"/>
</dbReference>
<dbReference type="Pfam" id="PF01627">
    <property type="entry name" value="Hpt"/>
    <property type="match status" value="1"/>
</dbReference>
<protein>
    <submittedName>
        <fullName evidence="6">Hpt domain-containing protein</fullName>
    </submittedName>
</protein>
<dbReference type="EMBL" id="FZOU01000001">
    <property type="protein sequence ID" value="SNS22467.1"/>
    <property type="molecule type" value="Genomic_DNA"/>
</dbReference>
<feature type="modified residue" description="Phosphohistidine" evidence="2">
    <location>
        <position position="193"/>
    </location>
</feature>
<dbReference type="SUPFAM" id="SSF52172">
    <property type="entry name" value="CheY-like"/>
    <property type="match status" value="1"/>
</dbReference>
<dbReference type="AlphaFoldDB" id="A0A239CQT3"/>
<dbReference type="InterPro" id="IPR008207">
    <property type="entry name" value="Sig_transdc_His_kin_Hpt_dom"/>
</dbReference>
<reference evidence="6 7" key="1">
    <citation type="submission" date="2017-06" db="EMBL/GenBank/DDBJ databases">
        <authorList>
            <person name="Kim H.J."/>
            <person name="Triplett B.A."/>
        </authorList>
    </citation>
    <scope>NUCLEOTIDE SEQUENCE [LARGE SCALE GENOMIC DNA]</scope>
    <source>
        <strain evidence="6 7">DSM 18704</strain>
    </source>
</reference>
<dbReference type="GO" id="GO:0004672">
    <property type="term" value="F:protein kinase activity"/>
    <property type="evidence" value="ECO:0007669"/>
    <property type="project" value="UniProtKB-ARBA"/>
</dbReference>
<evidence type="ECO:0000259" key="4">
    <source>
        <dbReference type="PROSITE" id="PS50110"/>
    </source>
</evidence>
<accession>A0A239CQT3</accession>
<evidence type="ECO:0000313" key="7">
    <source>
        <dbReference type="Proteomes" id="UP000198356"/>
    </source>
</evidence>
<dbReference type="SMART" id="SM00448">
    <property type="entry name" value="REC"/>
    <property type="match status" value="1"/>
</dbReference>
<dbReference type="PANTHER" id="PTHR44591:SF3">
    <property type="entry name" value="RESPONSE REGULATORY DOMAIN-CONTAINING PROTEIN"/>
    <property type="match status" value="1"/>
</dbReference>
<dbReference type="Gene3D" id="1.20.120.160">
    <property type="entry name" value="HPT domain"/>
    <property type="match status" value="1"/>
</dbReference>
<feature type="domain" description="HPt" evidence="5">
    <location>
        <begin position="154"/>
        <end position="244"/>
    </location>
</feature>
<organism evidence="6 7">
    <name type="scientific">Granulicella rosea</name>
    <dbReference type="NCBI Taxonomy" id="474952"/>
    <lineage>
        <taxon>Bacteria</taxon>
        <taxon>Pseudomonadati</taxon>
        <taxon>Acidobacteriota</taxon>
        <taxon>Terriglobia</taxon>
        <taxon>Terriglobales</taxon>
        <taxon>Acidobacteriaceae</taxon>
        <taxon>Granulicella</taxon>
    </lineage>
</organism>
<dbReference type="InterPro" id="IPR001789">
    <property type="entry name" value="Sig_transdc_resp-reg_receiver"/>
</dbReference>
<proteinExistence type="predicted"/>
<evidence type="ECO:0000259" key="5">
    <source>
        <dbReference type="PROSITE" id="PS50894"/>
    </source>
</evidence>
<dbReference type="PANTHER" id="PTHR44591">
    <property type="entry name" value="STRESS RESPONSE REGULATOR PROTEIN 1"/>
    <property type="match status" value="1"/>
</dbReference>
<dbReference type="Pfam" id="PF00072">
    <property type="entry name" value="Response_reg"/>
    <property type="match status" value="1"/>
</dbReference>
<dbReference type="InterPro" id="IPR050595">
    <property type="entry name" value="Bact_response_regulator"/>
</dbReference>